<keyword evidence="1" id="KW-1133">Transmembrane helix</keyword>
<dbReference type="STRING" id="400682.A0A1X7UH17"/>
<accession>A0A1X7UH17</accession>
<keyword evidence="1" id="KW-0812">Transmembrane</keyword>
<dbReference type="InterPro" id="IPR012444">
    <property type="entry name" value="DUF1647"/>
</dbReference>
<dbReference type="Proteomes" id="UP000007879">
    <property type="component" value="Unassembled WGS sequence"/>
</dbReference>
<dbReference type="OrthoDB" id="5954868at2759"/>
<evidence type="ECO:0000313" key="3">
    <source>
        <dbReference type="Proteomes" id="UP000007879"/>
    </source>
</evidence>
<reference evidence="3" key="1">
    <citation type="journal article" date="2010" name="Nature">
        <title>The Amphimedon queenslandica genome and the evolution of animal complexity.</title>
        <authorList>
            <person name="Srivastava M."/>
            <person name="Simakov O."/>
            <person name="Chapman J."/>
            <person name="Fahey B."/>
            <person name="Gauthier M.E."/>
            <person name="Mitros T."/>
            <person name="Richards G.S."/>
            <person name="Conaco C."/>
            <person name="Dacre M."/>
            <person name="Hellsten U."/>
            <person name="Larroux C."/>
            <person name="Putnam N.H."/>
            <person name="Stanke M."/>
            <person name="Adamska M."/>
            <person name="Darling A."/>
            <person name="Degnan S.M."/>
            <person name="Oakley T.H."/>
            <person name="Plachetzki D.C."/>
            <person name="Zhai Y."/>
            <person name="Adamski M."/>
            <person name="Calcino A."/>
            <person name="Cummins S.F."/>
            <person name="Goodstein D.M."/>
            <person name="Harris C."/>
            <person name="Jackson D.J."/>
            <person name="Leys S.P."/>
            <person name="Shu S."/>
            <person name="Woodcroft B.J."/>
            <person name="Vervoort M."/>
            <person name="Kosik K.S."/>
            <person name="Manning G."/>
            <person name="Degnan B.M."/>
            <person name="Rokhsar D.S."/>
        </authorList>
    </citation>
    <scope>NUCLEOTIDE SEQUENCE [LARGE SCALE GENOMIC DNA]</scope>
</reference>
<name>A0A1X7UH17_AMPQE</name>
<proteinExistence type="predicted"/>
<dbReference type="PANTHER" id="PTHR31389">
    <property type="entry name" value="LD39211P"/>
    <property type="match status" value="1"/>
</dbReference>
<dbReference type="EnsemblMetazoa" id="Aqu2.1.27254_001">
    <property type="protein sequence ID" value="Aqu2.1.27254_001"/>
    <property type="gene ID" value="Aqu2.1.27254"/>
</dbReference>
<protein>
    <submittedName>
        <fullName evidence="2">Uncharacterized protein</fullName>
    </submittedName>
</protein>
<dbReference type="InParanoid" id="A0A1X7UH17"/>
<dbReference type="EnsemblMetazoa" id="XM_019998557.1">
    <property type="protein sequence ID" value="XP_019854116.1"/>
    <property type="gene ID" value="LOC109583286"/>
</dbReference>
<dbReference type="AlphaFoldDB" id="A0A1X7UH17"/>
<sequence>MKSWQPLLPALVLSFIVLVITFLYLYDFNETVLLLPYHKNNSLAIRKLRTRATSDSQPTPTVITALASNHYSESLDMIGTVHYYLPNSDLLIYDLGLKYHQVKVLQKLRNTYVIPYNYSRYQQYSQARRYYRCYSWKIHVINEVLSFSSHSQQLFLWLDASIRIVKPVDPCIKKLKSFPLVAGEKHIPGHNMIAFAKDSTVKYLDIKRESMRGMVGFCSGILFFNRSSPIIQLLLRKWVDCAMHQQCICGDGPSPVGCVWEDKGGWIAYNGCHRFDQVTLNILVAKYFDQYKYSITSWDCSESFHIQRRPTMNWRRYIALKNDYR</sequence>
<feature type="transmembrane region" description="Helical" evidence="1">
    <location>
        <begin position="7"/>
        <end position="26"/>
    </location>
</feature>
<reference evidence="2" key="2">
    <citation type="submission" date="2017-05" db="UniProtKB">
        <authorList>
            <consortium name="EnsemblMetazoa"/>
        </authorList>
    </citation>
    <scope>IDENTIFICATION</scope>
</reference>
<gene>
    <name evidence="2" type="primary">109583286</name>
</gene>
<evidence type="ECO:0000256" key="1">
    <source>
        <dbReference type="SAM" id="Phobius"/>
    </source>
</evidence>
<dbReference type="PANTHER" id="PTHR31389:SF4">
    <property type="entry name" value="LD39211P"/>
    <property type="match status" value="1"/>
</dbReference>
<dbReference type="Pfam" id="PF07801">
    <property type="entry name" value="DUF1647"/>
    <property type="match status" value="1"/>
</dbReference>
<evidence type="ECO:0000313" key="2">
    <source>
        <dbReference type="EnsemblMetazoa" id="Aqu2.1.27254_001"/>
    </source>
</evidence>
<keyword evidence="3" id="KW-1185">Reference proteome</keyword>
<organism evidence="2">
    <name type="scientific">Amphimedon queenslandica</name>
    <name type="common">Sponge</name>
    <dbReference type="NCBI Taxonomy" id="400682"/>
    <lineage>
        <taxon>Eukaryota</taxon>
        <taxon>Metazoa</taxon>
        <taxon>Porifera</taxon>
        <taxon>Demospongiae</taxon>
        <taxon>Heteroscleromorpha</taxon>
        <taxon>Haplosclerida</taxon>
        <taxon>Niphatidae</taxon>
        <taxon>Amphimedon</taxon>
    </lineage>
</organism>
<dbReference type="KEGG" id="aqu:109583286"/>
<keyword evidence="1" id="KW-0472">Membrane</keyword>
<dbReference type="OMA" id="KARTCAN"/>